<dbReference type="AlphaFoldDB" id="A0A9D0ZKU7"/>
<reference evidence="13" key="2">
    <citation type="journal article" date="2021" name="PeerJ">
        <title>Extensive microbial diversity within the chicken gut microbiome revealed by metagenomics and culture.</title>
        <authorList>
            <person name="Gilroy R."/>
            <person name="Ravi A."/>
            <person name="Getino M."/>
            <person name="Pursley I."/>
            <person name="Horton D.L."/>
            <person name="Alikhan N.F."/>
            <person name="Baker D."/>
            <person name="Gharbi K."/>
            <person name="Hall N."/>
            <person name="Watson M."/>
            <person name="Adriaenssens E.M."/>
            <person name="Foster-Nyarko E."/>
            <person name="Jarju S."/>
            <person name="Secka A."/>
            <person name="Antonio M."/>
            <person name="Oren A."/>
            <person name="Chaudhuri R.R."/>
            <person name="La Ragione R."/>
            <person name="Hildebrand F."/>
            <person name="Pallen M.J."/>
        </authorList>
    </citation>
    <scope>NUCLEOTIDE SEQUENCE</scope>
    <source>
        <strain evidence="13">ChiSjej1B19-3389</strain>
    </source>
</reference>
<evidence type="ECO:0000313" key="13">
    <source>
        <dbReference type="EMBL" id="HIQ81179.1"/>
    </source>
</evidence>
<feature type="binding site" evidence="10">
    <location>
        <position position="258"/>
    </location>
    <ligand>
        <name>UDP-N-acetyl-alpha-D-glucosamine</name>
        <dbReference type="ChEBI" id="CHEBI:57705"/>
    </ligand>
</feature>
<keyword evidence="4 10" id="KW-0808">Transferase</keyword>
<comment type="catalytic activity">
    <reaction evidence="10">
        <text>di-trans,octa-cis-undecaprenyl diphospho-N-acetyl-alpha-D-muramoyl-L-alanyl-D-glutamyl-meso-2,6-diaminopimeloyl-D-alanyl-D-alanine + UDP-N-acetyl-alpha-D-glucosamine = di-trans,octa-cis-undecaprenyl diphospho-[N-acetyl-alpha-D-glucosaminyl-(1-&gt;4)]-N-acetyl-alpha-D-muramoyl-L-alanyl-D-glutamyl-meso-2,6-diaminopimeloyl-D-alanyl-D-alanine + UDP + H(+)</text>
        <dbReference type="Rhea" id="RHEA:31227"/>
        <dbReference type="ChEBI" id="CHEBI:15378"/>
        <dbReference type="ChEBI" id="CHEBI:57705"/>
        <dbReference type="ChEBI" id="CHEBI:58223"/>
        <dbReference type="ChEBI" id="CHEBI:61387"/>
        <dbReference type="ChEBI" id="CHEBI:61388"/>
        <dbReference type="EC" id="2.4.1.227"/>
    </reaction>
</comment>
<feature type="domain" description="Glycosyltransferase family 28 N-terminal" evidence="11">
    <location>
        <begin position="3"/>
        <end position="146"/>
    </location>
</feature>
<keyword evidence="2 10" id="KW-0132">Cell division</keyword>
<keyword evidence="7 10" id="KW-0472">Membrane</keyword>
<proteinExistence type="inferred from homology"/>
<protein>
    <recommendedName>
        <fullName evidence="10">UDP-N-acetylglucosamine--N-acetylmuramyl-(pentapeptide) pyrophosphoryl-undecaprenol N-acetylglucosamine transferase</fullName>
        <ecNumber evidence="10">2.4.1.227</ecNumber>
    </recommendedName>
    <alternativeName>
        <fullName evidence="10">Undecaprenyl-PP-MurNAc-pentapeptide-UDPGlcNAc GlcNAc transferase</fullName>
    </alternativeName>
</protein>
<dbReference type="GO" id="GO:0071555">
    <property type="term" value="P:cell wall organization"/>
    <property type="evidence" value="ECO:0007669"/>
    <property type="project" value="UniProtKB-KW"/>
</dbReference>
<dbReference type="GO" id="GO:0005975">
    <property type="term" value="P:carbohydrate metabolic process"/>
    <property type="evidence" value="ECO:0007669"/>
    <property type="project" value="InterPro"/>
</dbReference>
<evidence type="ECO:0000259" key="12">
    <source>
        <dbReference type="Pfam" id="PF04101"/>
    </source>
</evidence>
<dbReference type="GO" id="GO:0005886">
    <property type="term" value="C:plasma membrane"/>
    <property type="evidence" value="ECO:0007669"/>
    <property type="project" value="UniProtKB-SubCell"/>
</dbReference>
<evidence type="ECO:0000256" key="9">
    <source>
        <dbReference type="ARBA" id="ARBA00023316"/>
    </source>
</evidence>
<reference evidence="13" key="1">
    <citation type="submission" date="2020-10" db="EMBL/GenBank/DDBJ databases">
        <authorList>
            <person name="Gilroy R."/>
        </authorList>
    </citation>
    <scope>NUCLEOTIDE SEQUENCE</scope>
    <source>
        <strain evidence="13">ChiSjej1B19-3389</strain>
    </source>
</reference>
<name>A0A9D0ZKU7_9FIRM</name>
<evidence type="ECO:0000256" key="7">
    <source>
        <dbReference type="ARBA" id="ARBA00023136"/>
    </source>
</evidence>
<dbReference type="InterPro" id="IPR007235">
    <property type="entry name" value="Glyco_trans_28_C"/>
</dbReference>
<keyword evidence="6 10" id="KW-0573">Peptidoglycan synthesis</keyword>
<evidence type="ECO:0000313" key="14">
    <source>
        <dbReference type="Proteomes" id="UP000886787"/>
    </source>
</evidence>
<feature type="binding site" evidence="10">
    <location>
        <position position="303"/>
    </location>
    <ligand>
        <name>UDP-N-acetyl-alpha-D-glucosamine</name>
        <dbReference type="ChEBI" id="CHEBI:57705"/>
    </ligand>
</feature>
<dbReference type="SUPFAM" id="SSF53756">
    <property type="entry name" value="UDP-Glycosyltransferase/glycogen phosphorylase"/>
    <property type="match status" value="1"/>
</dbReference>
<dbReference type="PANTHER" id="PTHR21015:SF22">
    <property type="entry name" value="GLYCOSYLTRANSFERASE"/>
    <property type="match status" value="1"/>
</dbReference>
<dbReference type="InterPro" id="IPR004276">
    <property type="entry name" value="GlycoTrans_28_N"/>
</dbReference>
<evidence type="ECO:0000256" key="8">
    <source>
        <dbReference type="ARBA" id="ARBA00023306"/>
    </source>
</evidence>
<evidence type="ECO:0000256" key="10">
    <source>
        <dbReference type="HAMAP-Rule" id="MF_00033"/>
    </source>
</evidence>
<evidence type="ECO:0000256" key="2">
    <source>
        <dbReference type="ARBA" id="ARBA00022618"/>
    </source>
</evidence>
<dbReference type="GO" id="GO:0008360">
    <property type="term" value="P:regulation of cell shape"/>
    <property type="evidence" value="ECO:0007669"/>
    <property type="project" value="UniProtKB-KW"/>
</dbReference>
<gene>
    <name evidence="10 13" type="primary">murG</name>
    <name evidence="13" type="ORF">IAD32_07870</name>
</gene>
<feature type="binding site" evidence="10">
    <location>
        <position position="199"/>
    </location>
    <ligand>
        <name>UDP-N-acetyl-alpha-D-glucosamine</name>
        <dbReference type="ChEBI" id="CHEBI:57705"/>
    </ligand>
</feature>
<feature type="binding site" evidence="10">
    <location>
        <begin position="10"/>
        <end position="12"/>
    </location>
    <ligand>
        <name>UDP-N-acetyl-alpha-D-glucosamine</name>
        <dbReference type="ChEBI" id="CHEBI:57705"/>
    </ligand>
</feature>
<feature type="binding site" evidence="10">
    <location>
        <position position="128"/>
    </location>
    <ligand>
        <name>UDP-N-acetyl-alpha-D-glucosamine</name>
        <dbReference type="ChEBI" id="CHEBI:57705"/>
    </ligand>
</feature>
<evidence type="ECO:0000256" key="3">
    <source>
        <dbReference type="ARBA" id="ARBA00022676"/>
    </source>
</evidence>
<dbReference type="CDD" id="cd03785">
    <property type="entry name" value="GT28_MurG"/>
    <property type="match status" value="1"/>
</dbReference>
<feature type="domain" description="Glycosyl transferase family 28 C-terminal" evidence="12">
    <location>
        <begin position="193"/>
        <end position="361"/>
    </location>
</feature>
<keyword evidence="3 10" id="KW-0328">Glycosyltransferase</keyword>
<dbReference type="PANTHER" id="PTHR21015">
    <property type="entry name" value="UDP-N-ACETYLGLUCOSAMINE--N-ACETYLMURAMYL-(PENTAPEPTIDE) PYROPHOSPHORYL-UNDECAPRENOL N-ACETYLGLUCOSAMINE TRANSFERASE 1"/>
    <property type="match status" value="1"/>
</dbReference>
<keyword evidence="1 10" id="KW-1003">Cell membrane</keyword>
<dbReference type="Pfam" id="PF04101">
    <property type="entry name" value="Glyco_tran_28_C"/>
    <property type="match status" value="1"/>
</dbReference>
<dbReference type="GO" id="GO:0009252">
    <property type="term" value="P:peptidoglycan biosynthetic process"/>
    <property type="evidence" value="ECO:0007669"/>
    <property type="project" value="UniProtKB-UniRule"/>
</dbReference>
<comment type="caution">
    <text evidence="10">Lacks conserved residue(s) required for the propagation of feature annotation.</text>
</comment>
<evidence type="ECO:0000256" key="5">
    <source>
        <dbReference type="ARBA" id="ARBA00022960"/>
    </source>
</evidence>
<sequence>MRILFAGGGTAGHINPALAVAGYIRKKEPDVQILYVGAKGGMEERLVPQAGFAFKGISVSGFKRSFSPGAIKDNIITVKKALQAGAVSKGIIRDFRPDICMGTGGYVSGPVIRAAAKLSVPTVIHEQNAFPGVTTKMLSRYAKRVMLAMPEAKRYLSSGCHCVTTGNPVRQEILTADKTACRKKLGLDSRPVILSFGGSLGARKINESVAGMIARSARDGRYQIIHAYGQYGKWFPDLLRKMGADPDGCENLDIREYIDDMPVCLAAADLVICRAGAITLSELQAQGKPAILIPSPNVAENHQYHNAMAMADRKAARVLKEEALTRESVMQAVDDMVSDPEKLKKYSENARRLAITDANERIYSVIKKVLGTATV</sequence>
<evidence type="ECO:0000256" key="1">
    <source>
        <dbReference type="ARBA" id="ARBA00022475"/>
    </source>
</evidence>
<dbReference type="HAMAP" id="MF_00033">
    <property type="entry name" value="MurG"/>
    <property type="match status" value="1"/>
</dbReference>
<comment type="similarity">
    <text evidence="10">Belongs to the glycosyltransferase 28 family. MurG subfamily.</text>
</comment>
<comment type="subcellular location">
    <subcellularLocation>
        <location evidence="10">Cell membrane</location>
        <topology evidence="10">Peripheral membrane protein</topology>
        <orientation evidence="10">Cytoplasmic side</orientation>
    </subcellularLocation>
</comment>
<dbReference type="NCBIfam" id="TIGR01133">
    <property type="entry name" value="murG"/>
    <property type="match status" value="1"/>
</dbReference>
<dbReference type="EC" id="2.4.1.227" evidence="10"/>
<comment type="function">
    <text evidence="10">Cell wall formation. Catalyzes the transfer of a GlcNAc subunit on undecaprenyl-pyrophosphoryl-MurNAc-pentapeptide (lipid intermediate I) to form undecaprenyl-pyrophosphoryl-MurNAc-(pentapeptide)GlcNAc (lipid intermediate II).</text>
</comment>
<dbReference type="Gene3D" id="3.40.50.2000">
    <property type="entry name" value="Glycogen Phosphorylase B"/>
    <property type="match status" value="2"/>
</dbReference>
<keyword evidence="9 10" id="KW-0961">Cell wall biogenesis/degradation</keyword>
<keyword evidence="5 10" id="KW-0133">Cell shape</keyword>
<dbReference type="InterPro" id="IPR006009">
    <property type="entry name" value="GlcNAc_MurG"/>
</dbReference>
<dbReference type="EMBL" id="DVFW01000042">
    <property type="protein sequence ID" value="HIQ81179.1"/>
    <property type="molecule type" value="Genomic_DNA"/>
</dbReference>
<accession>A0A9D0ZKU7</accession>
<dbReference type="GO" id="GO:0050511">
    <property type="term" value="F:undecaprenyldiphospho-muramoylpentapeptide beta-N-acetylglucosaminyltransferase activity"/>
    <property type="evidence" value="ECO:0007669"/>
    <property type="project" value="UniProtKB-UniRule"/>
</dbReference>
<evidence type="ECO:0000256" key="4">
    <source>
        <dbReference type="ARBA" id="ARBA00022679"/>
    </source>
</evidence>
<comment type="pathway">
    <text evidence="10">Cell wall biogenesis; peptidoglycan biosynthesis.</text>
</comment>
<evidence type="ECO:0000259" key="11">
    <source>
        <dbReference type="Pfam" id="PF03033"/>
    </source>
</evidence>
<dbReference type="Pfam" id="PF03033">
    <property type="entry name" value="Glyco_transf_28"/>
    <property type="match status" value="1"/>
</dbReference>
<keyword evidence="8 10" id="KW-0131">Cell cycle</keyword>
<evidence type="ECO:0000256" key="6">
    <source>
        <dbReference type="ARBA" id="ARBA00022984"/>
    </source>
</evidence>
<feature type="binding site" evidence="10">
    <location>
        <position position="170"/>
    </location>
    <ligand>
        <name>UDP-N-acetyl-alpha-D-glucosamine</name>
        <dbReference type="ChEBI" id="CHEBI:57705"/>
    </ligand>
</feature>
<dbReference type="GO" id="GO:0051301">
    <property type="term" value="P:cell division"/>
    <property type="evidence" value="ECO:0007669"/>
    <property type="project" value="UniProtKB-KW"/>
</dbReference>
<dbReference type="Proteomes" id="UP000886787">
    <property type="component" value="Unassembled WGS sequence"/>
</dbReference>
<comment type="caution">
    <text evidence="13">The sequence shown here is derived from an EMBL/GenBank/DDBJ whole genome shotgun (WGS) entry which is preliminary data.</text>
</comment>
<organism evidence="13 14">
    <name type="scientific">Candidatus Scatavimonas merdigallinarum</name>
    <dbReference type="NCBI Taxonomy" id="2840914"/>
    <lineage>
        <taxon>Bacteria</taxon>
        <taxon>Bacillati</taxon>
        <taxon>Bacillota</taxon>
        <taxon>Clostridia</taxon>
        <taxon>Eubacteriales</taxon>
        <taxon>Oscillospiraceae</taxon>
        <taxon>Oscillospiraceae incertae sedis</taxon>
        <taxon>Candidatus Scatavimonas</taxon>
    </lineage>
</organism>